<sequence length="155" mass="17379">MKKLVIMSDNHGDMNIMSDIRVLEPDADLYIHCGDSEATHKMQLEGFVCVAGNNDWGLDLPRFAKLKVEGVSILITHGQFYGYFDREKHMIKDLKKHGCTLMFSGHTHMPSIKSEGKYTFINPGSTSWPRGGSKRSYAVVTLDDGQITSAEIKEL</sequence>
<evidence type="ECO:0000256" key="1">
    <source>
        <dbReference type="ARBA" id="ARBA00008950"/>
    </source>
</evidence>
<dbReference type="NCBIfam" id="TIGR00040">
    <property type="entry name" value="yfcE"/>
    <property type="match status" value="1"/>
</dbReference>
<dbReference type="Gene3D" id="3.60.21.10">
    <property type="match status" value="1"/>
</dbReference>
<keyword evidence="5" id="KW-1185">Reference proteome</keyword>
<dbReference type="STRING" id="322505.SAMN04487836_14116"/>
<evidence type="ECO:0000259" key="3">
    <source>
        <dbReference type="Pfam" id="PF12850"/>
    </source>
</evidence>
<organism evidence="4 5">
    <name type="scientific">Sharpea azabuensis</name>
    <dbReference type="NCBI Taxonomy" id="322505"/>
    <lineage>
        <taxon>Bacteria</taxon>
        <taxon>Bacillati</taxon>
        <taxon>Bacillota</taxon>
        <taxon>Erysipelotrichia</taxon>
        <taxon>Erysipelotrichales</taxon>
        <taxon>Coprobacillaceae</taxon>
        <taxon>Sharpea</taxon>
    </lineage>
</organism>
<dbReference type="EC" id="3.1.4.-" evidence="2"/>
<dbReference type="eggNOG" id="COG0622">
    <property type="taxonomic scope" value="Bacteria"/>
</dbReference>
<dbReference type="EMBL" id="FNYK01000079">
    <property type="protein sequence ID" value="SEJ22964.1"/>
    <property type="molecule type" value="Genomic_DNA"/>
</dbReference>
<dbReference type="GO" id="GO:0016787">
    <property type="term" value="F:hydrolase activity"/>
    <property type="evidence" value="ECO:0007669"/>
    <property type="project" value="UniProtKB-UniRule"/>
</dbReference>
<evidence type="ECO:0000313" key="4">
    <source>
        <dbReference type="EMBL" id="SEJ22964.1"/>
    </source>
</evidence>
<dbReference type="RefSeq" id="WP_074732760.1">
    <property type="nucleotide sequence ID" value="NZ_CACVPP010000003.1"/>
</dbReference>
<protein>
    <recommendedName>
        <fullName evidence="2">Phosphoesterase</fullName>
        <ecNumber evidence="2">3.1.4.-</ecNumber>
    </recommendedName>
</protein>
<keyword evidence="2" id="KW-0479">Metal-binding</keyword>
<gene>
    <name evidence="4" type="ORF">SAMN04487834_10793</name>
</gene>
<dbReference type="OrthoDB" id="9800565at2"/>
<comment type="cofactor">
    <cofactor evidence="2">
        <name>a divalent metal cation</name>
        <dbReference type="ChEBI" id="CHEBI:60240"/>
    </cofactor>
</comment>
<proteinExistence type="inferred from homology"/>
<dbReference type="InterPro" id="IPR029052">
    <property type="entry name" value="Metallo-depent_PP-like"/>
</dbReference>
<dbReference type="Pfam" id="PF12850">
    <property type="entry name" value="Metallophos_2"/>
    <property type="match status" value="1"/>
</dbReference>
<feature type="domain" description="Calcineurin-like phosphoesterase" evidence="3">
    <location>
        <begin position="3"/>
        <end position="144"/>
    </location>
</feature>
<dbReference type="GO" id="GO:0046872">
    <property type="term" value="F:metal ion binding"/>
    <property type="evidence" value="ECO:0007669"/>
    <property type="project" value="UniProtKB-KW"/>
</dbReference>
<evidence type="ECO:0000256" key="2">
    <source>
        <dbReference type="RuleBase" id="RU362039"/>
    </source>
</evidence>
<accession>A0A1H6X650</accession>
<comment type="similarity">
    <text evidence="1 2">Belongs to the metallophosphoesterase superfamily. YfcE family.</text>
</comment>
<evidence type="ECO:0000313" key="5">
    <source>
        <dbReference type="Proteomes" id="UP000183028"/>
    </source>
</evidence>
<dbReference type="Proteomes" id="UP000183028">
    <property type="component" value="Unassembled WGS sequence"/>
</dbReference>
<dbReference type="AlphaFoldDB" id="A0A1H6X650"/>
<dbReference type="InterPro" id="IPR000979">
    <property type="entry name" value="Phosphodiesterase_MJ0936/Vps29"/>
</dbReference>
<dbReference type="InterPro" id="IPR024654">
    <property type="entry name" value="Calcineurin-like_PHP_lpxH"/>
</dbReference>
<name>A0A1H6X650_9FIRM</name>
<dbReference type="SUPFAM" id="SSF56300">
    <property type="entry name" value="Metallo-dependent phosphatases"/>
    <property type="match status" value="1"/>
</dbReference>
<reference evidence="5" key="1">
    <citation type="submission" date="2016-10" db="EMBL/GenBank/DDBJ databases">
        <authorList>
            <person name="Varghese N."/>
        </authorList>
    </citation>
    <scope>NUCLEOTIDE SEQUENCE [LARGE SCALE GENOMIC DNA]</scope>
    <source>
        <strain evidence="5">DSM 20406</strain>
    </source>
</reference>